<name>A0A1T4VIN6_9BACT</name>
<feature type="domain" description="Creatinase N-terminal" evidence="2">
    <location>
        <begin position="9"/>
        <end position="139"/>
    </location>
</feature>
<dbReference type="SUPFAM" id="SSF55920">
    <property type="entry name" value="Creatinase/aminopeptidase"/>
    <property type="match status" value="1"/>
</dbReference>
<evidence type="ECO:0000313" key="4">
    <source>
        <dbReference type="Proteomes" id="UP000189733"/>
    </source>
</evidence>
<dbReference type="EMBL" id="FUYA01000001">
    <property type="protein sequence ID" value="SKA64809.1"/>
    <property type="molecule type" value="Genomic_DNA"/>
</dbReference>
<dbReference type="Gene3D" id="3.40.350.10">
    <property type="entry name" value="Creatinase/prolidase N-terminal domain"/>
    <property type="match status" value="1"/>
</dbReference>
<sequence length="356" mass="40036">MNTQVFTARRDRLRTLMAGKGYKAMLVPLAANRYYLSGFELHDPQCNESAGMILVTDSGEDWLMTDSRFIDAAARVWPRERVFIYRYPVMESIGRHIRSLGYSEVCVDDQSLSFRNWKNMSNAISMVPCSGYVEALRLIKDDTEIAAIRKANALNHKVFAQIEKELVPGRTEREIAWMIEKLYREQGASELAFTTIVAVGKNAALPHAIPGDDIITENCPVLIDKGCRVDEYCSDQTRTFWVGNSPSDEFKRTLELVQEAQRAGISAIAGGEPIPEVYDRANSVFERHGVEKYFTHSFGHGVGLETHEGPGLSMRGIQLFEPGMVVTAEPGLYYPEWGGVRWEHMVLVTDDACEVL</sequence>
<dbReference type="Gene3D" id="3.90.230.10">
    <property type="entry name" value="Creatinase/methionine aminopeptidase superfamily"/>
    <property type="match status" value="1"/>
</dbReference>
<dbReference type="PANTHER" id="PTHR46112:SF3">
    <property type="entry name" value="AMINOPEPTIDASE YPDF"/>
    <property type="match status" value="1"/>
</dbReference>
<dbReference type="RefSeq" id="WP_078683720.1">
    <property type="nucleotide sequence ID" value="NZ_FUYA01000001.1"/>
</dbReference>
<dbReference type="InterPro" id="IPR000994">
    <property type="entry name" value="Pept_M24"/>
</dbReference>
<keyword evidence="3" id="KW-0031">Aminopeptidase</keyword>
<proteinExistence type="predicted"/>
<dbReference type="InterPro" id="IPR029149">
    <property type="entry name" value="Creatin/AminoP/Spt16_N"/>
</dbReference>
<dbReference type="InterPro" id="IPR050659">
    <property type="entry name" value="Peptidase_M24B"/>
</dbReference>
<dbReference type="AlphaFoldDB" id="A0A1T4VIN6"/>
<feature type="domain" description="Peptidase M24" evidence="1">
    <location>
        <begin position="147"/>
        <end position="350"/>
    </location>
</feature>
<dbReference type="OrthoDB" id="9806388at2"/>
<keyword evidence="4" id="KW-1185">Reference proteome</keyword>
<dbReference type="Pfam" id="PF00557">
    <property type="entry name" value="Peptidase_M24"/>
    <property type="match status" value="1"/>
</dbReference>
<dbReference type="GO" id="GO:0004177">
    <property type="term" value="F:aminopeptidase activity"/>
    <property type="evidence" value="ECO:0007669"/>
    <property type="project" value="UniProtKB-KW"/>
</dbReference>
<gene>
    <name evidence="3" type="ORF">SAMN02745702_00411</name>
</gene>
<evidence type="ECO:0000259" key="1">
    <source>
        <dbReference type="Pfam" id="PF00557"/>
    </source>
</evidence>
<dbReference type="CDD" id="cd01092">
    <property type="entry name" value="APP-like"/>
    <property type="match status" value="1"/>
</dbReference>
<dbReference type="Pfam" id="PF01321">
    <property type="entry name" value="Creatinase_N"/>
    <property type="match status" value="1"/>
</dbReference>
<dbReference type="Proteomes" id="UP000189733">
    <property type="component" value="Unassembled WGS sequence"/>
</dbReference>
<accession>A0A1T4VIN6</accession>
<protein>
    <submittedName>
        <fullName evidence="3">Xaa-Pro aminopeptidase</fullName>
    </submittedName>
</protein>
<dbReference type="PANTHER" id="PTHR46112">
    <property type="entry name" value="AMINOPEPTIDASE"/>
    <property type="match status" value="1"/>
</dbReference>
<evidence type="ECO:0000259" key="2">
    <source>
        <dbReference type="Pfam" id="PF01321"/>
    </source>
</evidence>
<dbReference type="SUPFAM" id="SSF53092">
    <property type="entry name" value="Creatinase/prolidase N-terminal domain"/>
    <property type="match status" value="1"/>
</dbReference>
<dbReference type="InterPro" id="IPR000587">
    <property type="entry name" value="Creatinase_N"/>
</dbReference>
<organism evidence="3 4">
    <name type="scientific">Desulfobaculum bizertense DSM 18034</name>
    <dbReference type="NCBI Taxonomy" id="1121442"/>
    <lineage>
        <taxon>Bacteria</taxon>
        <taxon>Pseudomonadati</taxon>
        <taxon>Thermodesulfobacteriota</taxon>
        <taxon>Desulfovibrionia</taxon>
        <taxon>Desulfovibrionales</taxon>
        <taxon>Desulfovibrionaceae</taxon>
        <taxon>Desulfobaculum</taxon>
    </lineage>
</organism>
<dbReference type="STRING" id="1121442.SAMN02745702_00411"/>
<evidence type="ECO:0000313" key="3">
    <source>
        <dbReference type="EMBL" id="SKA64809.1"/>
    </source>
</evidence>
<keyword evidence="3" id="KW-0645">Protease</keyword>
<reference evidence="3 4" key="1">
    <citation type="submission" date="2017-02" db="EMBL/GenBank/DDBJ databases">
        <authorList>
            <person name="Peterson S.W."/>
        </authorList>
    </citation>
    <scope>NUCLEOTIDE SEQUENCE [LARGE SCALE GENOMIC DNA]</scope>
    <source>
        <strain evidence="3 4">DSM 18034</strain>
    </source>
</reference>
<dbReference type="InterPro" id="IPR036005">
    <property type="entry name" value="Creatinase/aminopeptidase-like"/>
</dbReference>
<keyword evidence="3" id="KW-0378">Hydrolase</keyword>